<name>A0A9K3EHU9_HELAN</name>
<proteinExistence type="predicted"/>
<protein>
    <submittedName>
        <fullName evidence="1">Uncharacterized protein</fullName>
    </submittedName>
</protein>
<dbReference type="Gramene" id="mRNA:HanXRQr2_Chr13g0595931">
    <property type="protein sequence ID" value="CDS:HanXRQr2_Chr13g0595931.1"/>
    <property type="gene ID" value="HanXRQr2_Chr13g0595931"/>
</dbReference>
<reference evidence="1" key="1">
    <citation type="journal article" date="2017" name="Nature">
        <title>The sunflower genome provides insights into oil metabolism, flowering and Asterid evolution.</title>
        <authorList>
            <person name="Badouin H."/>
            <person name="Gouzy J."/>
            <person name="Grassa C.J."/>
            <person name="Murat F."/>
            <person name="Staton S.E."/>
            <person name="Cottret L."/>
            <person name="Lelandais-Briere C."/>
            <person name="Owens G.L."/>
            <person name="Carrere S."/>
            <person name="Mayjonade B."/>
            <person name="Legrand L."/>
            <person name="Gill N."/>
            <person name="Kane N.C."/>
            <person name="Bowers J.E."/>
            <person name="Hubner S."/>
            <person name="Bellec A."/>
            <person name="Berard A."/>
            <person name="Berges H."/>
            <person name="Blanchet N."/>
            <person name="Boniface M.C."/>
            <person name="Brunel D."/>
            <person name="Catrice O."/>
            <person name="Chaidir N."/>
            <person name="Claudel C."/>
            <person name="Donnadieu C."/>
            <person name="Faraut T."/>
            <person name="Fievet G."/>
            <person name="Helmstetter N."/>
            <person name="King M."/>
            <person name="Knapp S.J."/>
            <person name="Lai Z."/>
            <person name="Le Paslier M.C."/>
            <person name="Lippi Y."/>
            <person name="Lorenzon L."/>
            <person name="Mandel J.R."/>
            <person name="Marage G."/>
            <person name="Marchand G."/>
            <person name="Marquand E."/>
            <person name="Bret-Mestries E."/>
            <person name="Morien E."/>
            <person name="Nambeesan S."/>
            <person name="Nguyen T."/>
            <person name="Pegot-Espagnet P."/>
            <person name="Pouilly N."/>
            <person name="Raftis F."/>
            <person name="Sallet E."/>
            <person name="Schiex T."/>
            <person name="Thomas J."/>
            <person name="Vandecasteele C."/>
            <person name="Vares D."/>
            <person name="Vear F."/>
            <person name="Vautrin S."/>
            <person name="Crespi M."/>
            <person name="Mangin B."/>
            <person name="Burke J.M."/>
            <person name="Salse J."/>
            <person name="Munos S."/>
            <person name="Vincourt P."/>
            <person name="Rieseberg L.H."/>
            <person name="Langlade N.B."/>
        </authorList>
    </citation>
    <scope>NUCLEOTIDE SEQUENCE</scope>
    <source>
        <tissue evidence="1">Leaves</tissue>
    </source>
</reference>
<sequence length="76" mass="8458">MVGSVSGKILVCVYQTAQLTENVLPDSFLDLQQHSLSCLVPSDKQFLQTTSDILGAHCMVPYNFWELGPIRTDPYP</sequence>
<reference evidence="1" key="2">
    <citation type="submission" date="2020-06" db="EMBL/GenBank/DDBJ databases">
        <title>Helianthus annuus Genome sequencing and assembly Release 2.</title>
        <authorList>
            <person name="Gouzy J."/>
            <person name="Langlade N."/>
            <person name="Munos S."/>
        </authorList>
    </citation>
    <scope>NUCLEOTIDE SEQUENCE</scope>
    <source>
        <tissue evidence="1">Leaves</tissue>
    </source>
</reference>
<evidence type="ECO:0000313" key="1">
    <source>
        <dbReference type="EMBL" id="KAF5774060.1"/>
    </source>
</evidence>
<organism evidence="1 2">
    <name type="scientific">Helianthus annuus</name>
    <name type="common">Common sunflower</name>
    <dbReference type="NCBI Taxonomy" id="4232"/>
    <lineage>
        <taxon>Eukaryota</taxon>
        <taxon>Viridiplantae</taxon>
        <taxon>Streptophyta</taxon>
        <taxon>Embryophyta</taxon>
        <taxon>Tracheophyta</taxon>
        <taxon>Spermatophyta</taxon>
        <taxon>Magnoliopsida</taxon>
        <taxon>eudicotyledons</taxon>
        <taxon>Gunneridae</taxon>
        <taxon>Pentapetalae</taxon>
        <taxon>asterids</taxon>
        <taxon>campanulids</taxon>
        <taxon>Asterales</taxon>
        <taxon>Asteraceae</taxon>
        <taxon>Asteroideae</taxon>
        <taxon>Heliantheae alliance</taxon>
        <taxon>Heliantheae</taxon>
        <taxon>Helianthus</taxon>
    </lineage>
</organism>
<dbReference type="AlphaFoldDB" id="A0A9K3EHU9"/>
<dbReference type="EMBL" id="MNCJ02000328">
    <property type="protein sequence ID" value="KAF5774060.1"/>
    <property type="molecule type" value="Genomic_DNA"/>
</dbReference>
<keyword evidence="2" id="KW-1185">Reference proteome</keyword>
<dbReference type="Proteomes" id="UP000215914">
    <property type="component" value="Unassembled WGS sequence"/>
</dbReference>
<evidence type="ECO:0000313" key="2">
    <source>
        <dbReference type="Proteomes" id="UP000215914"/>
    </source>
</evidence>
<comment type="caution">
    <text evidence="1">The sequence shown here is derived from an EMBL/GenBank/DDBJ whole genome shotgun (WGS) entry which is preliminary data.</text>
</comment>
<accession>A0A9K3EHU9</accession>
<gene>
    <name evidence="1" type="ORF">HanXRQr2_Chr13g0595931</name>
</gene>